<comment type="caution">
    <text evidence="2">The sequence shown here is derived from an EMBL/GenBank/DDBJ whole genome shotgun (WGS) entry which is preliminary data.</text>
</comment>
<evidence type="ECO:0000313" key="2">
    <source>
        <dbReference type="EMBL" id="GAA3644051.1"/>
    </source>
</evidence>
<name>A0ABP7B0M9_9MICO</name>
<proteinExistence type="predicted"/>
<evidence type="ECO:0000313" key="3">
    <source>
        <dbReference type="Proteomes" id="UP001501697"/>
    </source>
</evidence>
<dbReference type="RefSeq" id="WP_344740007.1">
    <property type="nucleotide sequence ID" value="NZ_BAAAYU010000005.1"/>
</dbReference>
<gene>
    <name evidence="2" type="ORF">GCM10022200_30080</name>
</gene>
<dbReference type="InterPro" id="IPR049193">
    <property type="entry name" value="DUF6855"/>
</dbReference>
<evidence type="ECO:0000259" key="1">
    <source>
        <dbReference type="Pfam" id="PF21619"/>
    </source>
</evidence>
<feature type="domain" description="DUF6855" evidence="1">
    <location>
        <begin position="8"/>
        <end position="138"/>
    </location>
</feature>
<dbReference type="Proteomes" id="UP001501697">
    <property type="component" value="Unassembled WGS sequence"/>
</dbReference>
<protein>
    <recommendedName>
        <fullName evidence="1">DUF6855 domain-containing protein</fullName>
    </recommendedName>
</protein>
<sequence>MDTHWSGSGTADDPWQLKTAPLSSQFSIHRDDEADPPLLVCQVGSTRLTYLARAVDDLHAMLVTHGDWMPLGAADEKKEPAEGTVEAWGRSPDNPVGGWYGQRKGYRGRFGMYVPPLLEALGLVELEHNARNNRVRALPRD</sequence>
<keyword evidence="3" id="KW-1185">Reference proteome</keyword>
<dbReference type="EMBL" id="BAAAYU010000005">
    <property type="protein sequence ID" value="GAA3644051.1"/>
    <property type="molecule type" value="Genomic_DNA"/>
</dbReference>
<dbReference type="Pfam" id="PF21619">
    <property type="entry name" value="DUF6855"/>
    <property type="match status" value="1"/>
</dbReference>
<organism evidence="2 3">
    <name type="scientific">Microbacterium awajiense</name>
    <dbReference type="NCBI Taxonomy" id="415214"/>
    <lineage>
        <taxon>Bacteria</taxon>
        <taxon>Bacillati</taxon>
        <taxon>Actinomycetota</taxon>
        <taxon>Actinomycetes</taxon>
        <taxon>Micrococcales</taxon>
        <taxon>Microbacteriaceae</taxon>
        <taxon>Microbacterium</taxon>
    </lineage>
</organism>
<accession>A0ABP7B0M9</accession>
<reference evidence="3" key="1">
    <citation type="journal article" date="2019" name="Int. J. Syst. Evol. Microbiol.">
        <title>The Global Catalogue of Microorganisms (GCM) 10K type strain sequencing project: providing services to taxonomists for standard genome sequencing and annotation.</title>
        <authorList>
            <consortium name="The Broad Institute Genomics Platform"/>
            <consortium name="The Broad Institute Genome Sequencing Center for Infectious Disease"/>
            <person name="Wu L."/>
            <person name="Ma J."/>
        </authorList>
    </citation>
    <scope>NUCLEOTIDE SEQUENCE [LARGE SCALE GENOMIC DNA]</scope>
    <source>
        <strain evidence="3">JCM 16544</strain>
    </source>
</reference>